<accession>A0A4Q4T2U5</accession>
<dbReference type="PANTHER" id="PTHR10622">
    <property type="entry name" value="HET DOMAIN-CONTAINING PROTEIN"/>
    <property type="match status" value="1"/>
</dbReference>
<feature type="domain" description="DUF8212" evidence="2">
    <location>
        <begin position="241"/>
        <end position="269"/>
    </location>
</feature>
<evidence type="ECO:0000313" key="4">
    <source>
        <dbReference type="Proteomes" id="UP000293360"/>
    </source>
</evidence>
<dbReference type="EMBL" id="QJNU01000549">
    <property type="protein sequence ID" value="RYO95424.1"/>
    <property type="molecule type" value="Genomic_DNA"/>
</dbReference>
<dbReference type="Pfam" id="PF06985">
    <property type="entry name" value="HET"/>
    <property type="match status" value="1"/>
</dbReference>
<dbReference type="OrthoDB" id="4674307at2759"/>
<comment type="caution">
    <text evidence="3">The sequence shown here is derived from an EMBL/GenBank/DDBJ whole genome shotgun (WGS) entry which is preliminary data.</text>
</comment>
<dbReference type="Proteomes" id="UP000293360">
    <property type="component" value="Unassembled WGS sequence"/>
</dbReference>
<dbReference type="InterPro" id="IPR058525">
    <property type="entry name" value="DUF8212"/>
</dbReference>
<dbReference type="PANTHER" id="PTHR10622:SF10">
    <property type="entry name" value="HET DOMAIN-CONTAINING PROTEIN"/>
    <property type="match status" value="1"/>
</dbReference>
<evidence type="ECO:0000259" key="2">
    <source>
        <dbReference type="Pfam" id="PF26640"/>
    </source>
</evidence>
<proteinExistence type="predicted"/>
<dbReference type="InterPro" id="IPR010730">
    <property type="entry name" value="HET"/>
</dbReference>
<evidence type="ECO:0000259" key="1">
    <source>
        <dbReference type="Pfam" id="PF06985"/>
    </source>
</evidence>
<dbReference type="STRING" id="155417.A0A4Q4T2U5"/>
<feature type="domain" description="Heterokaryon incompatibility" evidence="1">
    <location>
        <begin position="22"/>
        <end position="117"/>
    </location>
</feature>
<organism evidence="3 4">
    <name type="scientific">Monosporascus ibericus</name>
    <dbReference type="NCBI Taxonomy" id="155417"/>
    <lineage>
        <taxon>Eukaryota</taxon>
        <taxon>Fungi</taxon>
        <taxon>Dikarya</taxon>
        <taxon>Ascomycota</taxon>
        <taxon>Pezizomycotina</taxon>
        <taxon>Sordariomycetes</taxon>
        <taxon>Xylariomycetidae</taxon>
        <taxon>Xylariales</taxon>
        <taxon>Xylariales incertae sedis</taxon>
        <taxon>Monosporascus</taxon>
    </lineage>
</organism>
<evidence type="ECO:0000313" key="3">
    <source>
        <dbReference type="EMBL" id="RYO95424.1"/>
    </source>
</evidence>
<dbReference type="AlphaFoldDB" id="A0A4Q4T2U5"/>
<protein>
    <submittedName>
        <fullName evidence="3">Uncharacterized protein</fullName>
    </submittedName>
</protein>
<sequence>MRLLNSHTLDFEEFSGPSVPEYAILSHTWGGEEVVYQDMRSSMPQWRLKYKYKAGWEKIRNCARQARRDGLRYVWVDTCCIDKSSSAELQESINSMYRWYQNAKVCYAYLSDADVRAGGGEEGQHGDDEPLRFRRCRWFTRGFTLQELLAPRSVVFFARDWTPLGDRAGLAALVASITGIGEEYLVRGGGNDSLLHRASVACRMSWAAGRETTRGEDAAYCLLGIFGIHMPLLYGEGIAGAFRRLQEEIMRATGDTSILAWGHRSRNPGSQASGGGYLASSPLDFMHCARVADYAFSGVPRISFGVSQHGLEATLPVYEDPNFALAYAVLNCADGVGPRDYYTAPATPEGAVARRPLLAVPLCCAGDGDFVRAGGFAPVELDDSVLLRGVAPVRRLCVKRGGGYREHGSDRRRVYLKRWSFPGFDEAAVYPPPNSFNPEFVVGWWKRVRRRRGGPFEFFVHFVESGDASRRQQQQQQQRRPRNGLLLLVTVPFSASNKTAEHPPDGDGDSGSGGAICRLARVPADLGLLRMQELMANADLREQLDYCHELEEGDNGGGYRTGDVAALELDFRYWNWNLPGYSETHRFAGLRNEPSTLKWPQCLVENPGYFARHEETT</sequence>
<reference evidence="3 4" key="1">
    <citation type="submission" date="2018-06" db="EMBL/GenBank/DDBJ databases">
        <title>Complete Genomes of Monosporascus.</title>
        <authorList>
            <person name="Robinson A.J."/>
            <person name="Natvig D.O."/>
        </authorList>
    </citation>
    <scope>NUCLEOTIDE SEQUENCE [LARGE SCALE GENOMIC DNA]</scope>
    <source>
        <strain evidence="3 4">CBS 110550</strain>
    </source>
</reference>
<dbReference type="Pfam" id="PF26640">
    <property type="entry name" value="DUF8212"/>
    <property type="match status" value="1"/>
</dbReference>
<keyword evidence="4" id="KW-1185">Reference proteome</keyword>
<name>A0A4Q4T2U5_9PEZI</name>
<gene>
    <name evidence="3" type="ORF">DL764_007699</name>
</gene>